<evidence type="ECO:0000259" key="7">
    <source>
        <dbReference type="PROSITE" id="PS50262"/>
    </source>
</evidence>
<organism evidence="8 9">
    <name type="scientific">Porites lobata</name>
    <dbReference type="NCBI Taxonomy" id="104759"/>
    <lineage>
        <taxon>Eukaryota</taxon>
        <taxon>Metazoa</taxon>
        <taxon>Cnidaria</taxon>
        <taxon>Anthozoa</taxon>
        <taxon>Hexacorallia</taxon>
        <taxon>Scleractinia</taxon>
        <taxon>Fungiina</taxon>
        <taxon>Poritidae</taxon>
        <taxon>Porites</taxon>
    </lineage>
</organism>
<dbReference type="PROSITE" id="PS50262">
    <property type="entry name" value="G_PROTEIN_RECEP_F1_2"/>
    <property type="match status" value="5"/>
</dbReference>
<feature type="domain" description="G-protein coupled receptors family 1 profile" evidence="7">
    <location>
        <begin position="985"/>
        <end position="1228"/>
    </location>
</feature>
<keyword evidence="2" id="KW-1003">Cell membrane</keyword>
<feature type="transmembrane region" description="Helical" evidence="6">
    <location>
        <begin position="630"/>
        <end position="651"/>
    </location>
</feature>
<accession>A0ABN8P900</accession>
<feature type="transmembrane region" description="Helical" evidence="6">
    <location>
        <begin position="591"/>
        <end position="618"/>
    </location>
</feature>
<feature type="transmembrane region" description="Helical" evidence="6">
    <location>
        <begin position="1051"/>
        <end position="1076"/>
    </location>
</feature>
<feature type="transmembrane region" description="Helical" evidence="6">
    <location>
        <begin position="1177"/>
        <end position="1196"/>
    </location>
</feature>
<feature type="transmembrane region" description="Helical" evidence="6">
    <location>
        <begin position="714"/>
        <end position="735"/>
    </location>
</feature>
<feature type="transmembrane region" description="Helical" evidence="6">
    <location>
        <begin position="1088"/>
        <end position="1110"/>
    </location>
</feature>
<dbReference type="SUPFAM" id="SSF81321">
    <property type="entry name" value="Family A G protein-coupled receptor-like"/>
    <property type="match status" value="5"/>
</dbReference>
<dbReference type="Proteomes" id="UP001159405">
    <property type="component" value="Unassembled WGS sequence"/>
</dbReference>
<evidence type="ECO:0000256" key="3">
    <source>
        <dbReference type="ARBA" id="ARBA00022692"/>
    </source>
</evidence>
<proteinExistence type="predicted"/>
<feature type="domain" description="G-protein coupled receptors family 1 profile" evidence="7">
    <location>
        <begin position="1"/>
        <end position="67"/>
    </location>
</feature>
<feature type="transmembrane region" description="Helical" evidence="6">
    <location>
        <begin position="801"/>
        <end position="824"/>
    </location>
</feature>
<feature type="transmembrane region" description="Helical" evidence="6">
    <location>
        <begin position="16"/>
        <end position="35"/>
    </location>
</feature>
<dbReference type="InterPro" id="IPR017452">
    <property type="entry name" value="GPCR_Rhodpsn_7TM"/>
</dbReference>
<feature type="transmembrane region" description="Helical" evidence="6">
    <location>
        <begin position="1460"/>
        <end position="1482"/>
    </location>
</feature>
<gene>
    <name evidence="8" type="ORF">PLOB_00040272</name>
</gene>
<evidence type="ECO:0000313" key="8">
    <source>
        <dbReference type="EMBL" id="CAH3138388.1"/>
    </source>
</evidence>
<comment type="subcellular location">
    <subcellularLocation>
        <location evidence="1">Cell membrane</location>
        <topology evidence="1">Multi-pass membrane protein</topology>
    </subcellularLocation>
</comment>
<feature type="transmembrane region" description="Helical" evidence="6">
    <location>
        <begin position="1116"/>
        <end position="1139"/>
    </location>
</feature>
<dbReference type="PANTHER" id="PTHR22750">
    <property type="entry name" value="G-PROTEIN COUPLED RECEPTOR"/>
    <property type="match status" value="1"/>
</dbReference>
<feature type="transmembrane region" description="Helical" evidence="6">
    <location>
        <begin position="1251"/>
        <end position="1277"/>
    </location>
</feature>
<feature type="transmembrane region" description="Helical" evidence="6">
    <location>
        <begin position="343"/>
        <end position="365"/>
    </location>
</feature>
<feature type="domain" description="G-protein coupled receptors family 1 profile" evidence="7">
    <location>
        <begin position="212"/>
        <end position="454"/>
    </location>
</feature>
<sequence length="1490" mass="170900">MTVNVLKCRKSAVTVLYIYGLFVICDVPFIGTLITEMFHRYTIKEQIAYDFSTTVIFVNSFINPVVYCWRIWAIRKAIKNILRGWEVIYQTLEGVFHLISKHLAVIYQKRVGVFHLISKHLEVIYQTRERVLSRELLIFNANKLLPINTFNRSHKLIFYNLQSTESFSDRCIQCCHTTLTYCITFDNTGEVFITNILTCILNVMFSIITCVGNSTILLAIKNTRDLHTPSYVLLGCLAFSDLLVGLICQPLFVGVKIAEFERSFTVYCWLRMLETRSAWTTAGVSFFTVAAVSVDRLIALHLHLRYSAFVTVSRVLQATLVIWILSVILNVVLRFWMMTAEWFFIPLVIFVVVSVVLTVSTMKIFQMVRRHQRQINRQTEAVIHLQSNTVNVLKCRKSAVTVLYIYGLFVICYVPFFGTLITEMFHRYTIKEQIANDFSTTIIFVNSFINPIVISVSVGQRNRVFILRTNDLKVIQSWIFRFLCIKRRKLYIVLNLFHLIYSRHLEVIYQTREGVFHLISKHPKSINPKSEKQYIKHEKSVSSDIFKTPRSNISNTRGSVSSDIQTPRSNISKTACLYLSDISFDKAEELFVTNILTCILNLSFGFVTFVTNTTILLAIKNTCDLHTPSFVLLGSLAASDLLVGLVCQPLFVASKIAELERNLTAYCWLRLLQSRTAWNTSGVSLLTVAAVSVDRLLALILHLRYETLVTVPRILQVTFLFWILSMILNVVLTFWMTNVWLFFPMVNFFLTFIVITISTLKIFQTVLRHQRQINDQNAAVSHLQNNTVNVLKCRKSAVTVLYVYGLFVICFVPYIATSIVEVLLGSTTKVLIAYDLCETAIYINSFLNPIVYCLRIRKMRRAVKNILKREAFFFQQMKLYAFIYHKKCLIQCSRTIKVFNFSVSTKNCNSLCSMFRHMRSSTFETKSLRRSSHVGHSISTMNKTETTCFGFYFTGISFDNTGEVFITNILICILNIMFSIITFVGNSTILLAIKNTRDLHTPSYVLLGCLAFSDLLVGLICQPLFVGVKIAEFERSLTVYCWLRMLLTRSAWTTAGVSFFTVAAVSVDGLIALHLHLRYSAFVTVSRVLQATLVIWILSVILNVVLRFWMTADREWFFIPLVIFVVVFLVLTVSTMKIFQMVRRHQRQINSQAEALSHPQSNTVNILKCRKSAVTVLYIYGLFVICYVPFFGTLITEMFHRYTIKEQIAYDFSTTVIFVNSFINPVVYCWRIREIKKAVKNIVRGWELFATNILTCTLNLLFGVVTFVANSTILLAIKKTHDLHTPSFVLLGSLATSDLLVGLVCQPLFVALKIAELERNLTPYCWLRLLQSRTAWTTSGVSLLTVAAVSVDRLLALTLHLRYDTVITVPRVLQVTFLFWILSMISNVVLRFWMTTNVWLVITMVIVVLTFIVITISTLKIFQTVLRHQRQINDQNAAVSHLQNNTVNVLKCRKSAVTVLYVYGLFVICYVPYIATSISSWIHNESAHRL</sequence>
<evidence type="ECO:0000256" key="1">
    <source>
        <dbReference type="ARBA" id="ARBA00004651"/>
    </source>
</evidence>
<feature type="transmembrane region" description="Helical" evidence="6">
    <location>
        <begin position="47"/>
        <end position="72"/>
    </location>
</feature>
<dbReference type="CDD" id="cd00637">
    <property type="entry name" value="7tm_classA_rhodopsin-like"/>
    <property type="match status" value="4"/>
</dbReference>
<evidence type="ECO:0000313" key="9">
    <source>
        <dbReference type="Proteomes" id="UP001159405"/>
    </source>
</evidence>
<feature type="transmembrane region" description="Helical" evidence="6">
    <location>
        <begin position="965"/>
        <end position="993"/>
    </location>
</feature>
<evidence type="ECO:0000256" key="2">
    <source>
        <dbReference type="ARBA" id="ARBA00022475"/>
    </source>
</evidence>
<feature type="transmembrane region" description="Helical" evidence="6">
    <location>
        <begin position="232"/>
        <end position="257"/>
    </location>
</feature>
<name>A0ABN8P900_9CNID</name>
<feature type="transmembrane region" description="Helical" evidence="6">
    <location>
        <begin position="1289"/>
        <end position="1312"/>
    </location>
</feature>
<dbReference type="Pfam" id="PF00001">
    <property type="entry name" value="7tm_1"/>
    <property type="match status" value="6"/>
</dbReference>
<keyword evidence="5 6" id="KW-0472">Membrane</keyword>
<feature type="transmembrane region" description="Helical" evidence="6">
    <location>
        <begin position="741"/>
        <end position="763"/>
    </location>
</feature>
<dbReference type="InterPro" id="IPR000276">
    <property type="entry name" value="GPCR_Rhodpsn"/>
</dbReference>
<keyword evidence="9" id="KW-1185">Reference proteome</keyword>
<dbReference type="Gene3D" id="1.20.1070.10">
    <property type="entry name" value="Rhodopsin 7-helix transmembrane proteins"/>
    <property type="match status" value="5"/>
</dbReference>
<feature type="transmembrane region" description="Helical" evidence="6">
    <location>
        <begin position="1208"/>
        <end position="1230"/>
    </location>
</feature>
<feature type="transmembrane region" description="Helical" evidence="6">
    <location>
        <begin position="315"/>
        <end position="337"/>
    </location>
</feature>
<keyword evidence="3 6" id="KW-0812">Transmembrane</keyword>
<feature type="transmembrane region" description="Helical" evidence="6">
    <location>
        <begin position="1399"/>
        <end position="1422"/>
    </location>
</feature>
<feature type="domain" description="G-protein coupled receptors family 1 profile" evidence="7">
    <location>
        <begin position="611"/>
        <end position="852"/>
    </location>
</feature>
<protein>
    <recommendedName>
        <fullName evidence="7">G-protein coupled receptors family 1 profile domain-containing protein</fullName>
    </recommendedName>
</protein>
<dbReference type="PRINTS" id="PR00237">
    <property type="entry name" value="GPCRRHODOPSN"/>
</dbReference>
<comment type="caution">
    <text evidence="8">The sequence shown here is derived from an EMBL/GenBank/DDBJ whole genome shotgun (WGS) entry which is preliminary data.</text>
</comment>
<keyword evidence="4 6" id="KW-1133">Transmembrane helix</keyword>
<feature type="transmembrane region" description="Helical" evidence="6">
    <location>
        <begin position="200"/>
        <end position="220"/>
    </location>
</feature>
<evidence type="ECO:0000256" key="6">
    <source>
        <dbReference type="SAM" id="Phobius"/>
    </source>
</evidence>
<feature type="transmembrane region" description="Helical" evidence="6">
    <location>
        <begin position="403"/>
        <end position="421"/>
    </location>
</feature>
<feature type="transmembrane region" description="Helical" evidence="6">
    <location>
        <begin position="1372"/>
        <end position="1393"/>
    </location>
</feature>
<reference evidence="8 9" key="1">
    <citation type="submission" date="2022-05" db="EMBL/GenBank/DDBJ databases">
        <authorList>
            <consortium name="Genoscope - CEA"/>
            <person name="William W."/>
        </authorList>
    </citation>
    <scope>NUCLEOTIDE SEQUENCE [LARGE SCALE GENOMIC DNA]</scope>
</reference>
<dbReference type="EMBL" id="CALNXK010000061">
    <property type="protein sequence ID" value="CAH3138388.1"/>
    <property type="molecule type" value="Genomic_DNA"/>
</dbReference>
<evidence type="ECO:0000256" key="4">
    <source>
        <dbReference type="ARBA" id="ARBA00022989"/>
    </source>
</evidence>
<feature type="transmembrane region" description="Helical" evidence="6">
    <location>
        <begin position="441"/>
        <end position="459"/>
    </location>
</feature>
<feature type="transmembrane region" description="Helical" evidence="6">
    <location>
        <begin position="1005"/>
        <end position="1031"/>
    </location>
</feature>
<evidence type="ECO:0000256" key="5">
    <source>
        <dbReference type="ARBA" id="ARBA00023136"/>
    </source>
</evidence>
<feature type="domain" description="G-protein coupled receptors family 1 profile" evidence="7">
    <location>
        <begin position="1269"/>
        <end position="1490"/>
    </location>
</feature>